<evidence type="ECO:0000313" key="3">
    <source>
        <dbReference type="EMBL" id="EFA83427.1"/>
    </source>
</evidence>
<dbReference type="SUPFAM" id="SSF53474">
    <property type="entry name" value="alpha/beta-Hydrolases"/>
    <property type="match status" value="1"/>
</dbReference>
<sequence>MKPASLLLLLIFAYVSILVRGNEPPQNPYSSQYGIDNVLMNYVAYCDAEQIIDWSCYRCQNFPHATNAKVIQNNETSTRGIITTYNNTVYVAFRGSVSTTDWIENFEFFHVDYPNVTDAKVHYGFYHSWLSVSEEIYAGIVDSLKQCPDCNKITVLGHSYGAAVSTFCTVSVVNWFPNINVYSMTIGSPRVGNDVFAQYYNSIHRNNWRIVNQQDPVPHLPPEYTIYEYHHVPNEVWYPNNVTTYRICNDSGEDKSCSDSVDPLKYNTSDHLDYLGQRCCC</sequence>
<dbReference type="InterPro" id="IPR029058">
    <property type="entry name" value="AB_hydrolase_fold"/>
</dbReference>
<dbReference type="InterPro" id="IPR002921">
    <property type="entry name" value="Fungal_lipase-type"/>
</dbReference>
<evidence type="ECO:0000313" key="4">
    <source>
        <dbReference type="Proteomes" id="UP000001396"/>
    </source>
</evidence>
<dbReference type="GO" id="GO:0006629">
    <property type="term" value="P:lipid metabolic process"/>
    <property type="evidence" value="ECO:0007669"/>
    <property type="project" value="InterPro"/>
</dbReference>
<evidence type="ECO:0000256" key="1">
    <source>
        <dbReference type="SAM" id="SignalP"/>
    </source>
</evidence>
<dbReference type="FunCoup" id="D3B562">
    <property type="interactions" value="2"/>
</dbReference>
<feature type="domain" description="Fungal lipase-type" evidence="2">
    <location>
        <begin position="90"/>
        <end position="223"/>
    </location>
</feature>
<keyword evidence="1" id="KW-0732">Signal</keyword>
<dbReference type="RefSeq" id="XP_020435544.1">
    <property type="nucleotide sequence ID" value="XM_020574502.1"/>
</dbReference>
<proteinExistence type="predicted"/>
<dbReference type="InParanoid" id="D3B562"/>
<dbReference type="PANTHER" id="PTHR45856:SF11">
    <property type="entry name" value="FUNGAL LIPASE-LIKE DOMAIN-CONTAINING PROTEIN"/>
    <property type="match status" value="1"/>
</dbReference>
<dbReference type="AlphaFoldDB" id="D3B562"/>
<protein>
    <recommendedName>
        <fullName evidence="2">Fungal lipase-type domain-containing protein</fullName>
    </recommendedName>
</protein>
<organism evidence="3 4">
    <name type="scientific">Heterostelium pallidum (strain ATCC 26659 / Pp 5 / PN500)</name>
    <name type="common">Cellular slime mold</name>
    <name type="synonym">Polysphondylium pallidum</name>
    <dbReference type="NCBI Taxonomy" id="670386"/>
    <lineage>
        <taxon>Eukaryota</taxon>
        <taxon>Amoebozoa</taxon>
        <taxon>Evosea</taxon>
        <taxon>Eumycetozoa</taxon>
        <taxon>Dictyostelia</taxon>
        <taxon>Acytosteliales</taxon>
        <taxon>Acytosteliaceae</taxon>
        <taxon>Heterostelium</taxon>
    </lineage>
</organism>
<feature type="signal peptide" evidence="1">
    <location>
        <begin position="1"/>
        <end position="21"/>
    </location>
</feature>
<dbReference type="GeneID" id="31359060"/>
<dbReference type="PANTHER" id="PTHR45856">
    <property type="entry name" value="ALPHA/BETA-HYDROLASES SUPERFAMILY PROTEIN"/>
    <property type="match status" value="1"/>
</dbReference>
<comment type="caution">
    <text evidence="3">The sequence shown here is derived from an EMBL/GenBank/DDBJ whole genome shotgun (WGS) entry which is preliminary data.</text>
</comment>
<accession>D3B562</accession>
<dbReference type="Pfam" id="PF01764">
    <property type="entry name" value="Lipase_3"/>
    <property type="match status" value="1"/>
</dbReference>
<reference evidence="3 4" key="1">
    <citation type="journal article" date="2011" name="Genome Res.">
        <title>Phylogeny-wide analysis of social amoeba genomes highlights ancient origins for complex intercellular communication.</title>
        <authorList>
            <person name="Heidel A.J."/>
            <person name="Lawal H.M."/>
            <person name="Felder M."/>
            <person name="Schilde C."/>
            <person name="Helps N.R."/>
            <person name="Tunggal B."/>
            <person name="Rivero F."/>
            <person name="John U."/>
            <person name="Schleicher M."/>
            <person name="Eichinger L."/>
            <person name="Platzer M."/>
            <person name="Noegel A.A."/>
            <person name="Schaap P."/>
            <person name="Gloeckner G."/>
        </authorList>
    </citation>
    <scope>NUCLEOTIDE SEQUENCE [LARGE SCALE GENOMIC DNA]</scope>
    <source>
        <strain evidence="4">ATCC 26659 / Pp 5 / PN500</strain>
    </source>
</reference>
<feature type="chain" id="PRO_5003040869" description="Fungal lipase-type domain-containing protein" evidence="1">
    <location>
        <begin position="22"/>
        <end position="281"/>
    </location>
</feature>
<evidence type="ECO:0000259" key="2">
    <source>
        <dbReference type="Pfam" id="PF01764"/>
    </source>
</evidence>
<dbReference type="EMBL" id="ADBJ01000015">
    <property type="protein sequence ID" value="EFA83427.1"/>
    <property type="molecule type" value="Genomic_DNA"/>
</dbReference>
<dbReference type="InterPro" id="IPR051218">
    <property type="entry name" value="Sec_MonoDiacylglyc_Lipase"/>
</dbReference>
<name>D3B562_HETP5</name>
<dbReference type="OMA" id="CTRCECT"/>
<dbReference type="Proteomes" id="UP000001396">
    <property type="component" value="Unassembled WGS sequence"/>
</dbReference>
<dbReference type="Gene3D" id="3.40.50.1820">
    <property type="entry name" value="alpha/beta hydrolase"/>
    <property type="match status" value="1"/>
</dbReference>
<keyword evidence="4" id="KW-1185">Reference proteome</keyword>
<gene>
    <name evidence="3" type="ORF">PPL_03573</name>
</gene>
<dbReference type="CDD" id="cd00519">
    <property type="entry name" value="Lipase_3"/>
    <property type="match status" value="1"/>
</dbReference>